<proteinExistence type="predicted"/>
<organism evidence="3 4">
    <name type="scientific">Elysia crispata</name>
    <name type="common">lettuce slug</name>
    <dbReference type="NCBI Taxonomy" id="231223"/>
    <lineage>
        <taxon>Eukaryota</taxon>
        <taxon>Metazoa</taxon>
        <taxon>Spiralia</taxon>
        <taxon>Lophotrochozoa</taxon>
        <taxon>Mollusca</taxon>
        <taxon>Gastropoda</taxon>
        <taxon>Heterobranchia</taxon>
        <taxon>Euthyneura</taxon>
        <taxon>Panpulmonata</taxon>
        <taxon>Sacoglossa</taxon>
        <taxon>Placobranchoidea</taxon>
        <taxon>Plakobranchidae</taxon>
        <taxon>Elysia</taxon>
    </lineage>
</organism>
<accession>A0AAE0YDI0</accession>
<feature type="domain" description="AMP-dependent synthetase/ligase" evidence="2">
    <location>
        <begin position="59"/>
        <end position="437"/>
    </location>
</feature>
<keyword evidence="1" id="KW-1133">Transmembrane helix</keyword>
<comment type="caution">
    <text evidence="3">The sequence shown here is derived from an EMBL/GenBank/DDBJ whole genome shotgun (WGS) entry which is preliminary data.</text>
</comment>
<dbReference type="Gene3D" id="3.40.50.12780">
    <property type="entry name" value="N-terminal domain of ligase-like"/>
    <property type="match status" value="1"/>
</dbReference>
<dbReference type="GO" id="GO:0031956">
    <property type="term" value="F:medium-chain fatty acid-CoA ligase activity"/>
    <property type="evidence" value="ECO:0007669"/>
    <property type="project" value="TreeGrafter"/>
</dbReference>
<dbReference type="Pfam" id="PF00501">
    <property type="entry name" value="AMP-binding"/>
    <property type="match status" value="1"/>
</dbReference>
<name>A0AAE0YDI0_9GAST</name>
<evidence type="ECO:0000313" key="4">
    <source>
        <dbReference type="Proteomes" id="UP001283361"/>
    </source>
</evidence>
<dbReference type="Gene3D" id="3.30.300.30">
    <property type="match status" value="1"/>
</dbReference>
<keyword evidence="4" id="KW-1185">Reference proteome</keyword>
<dbReference type="GO" id="GO:0006631">
    <property type="term" value="P:fatty acid metabolic process"/>
    <property type="evidence" value="ECO:0007669"/>
    <property type="project" value="TreeGrafter"/>
</dbReference>
<dbReference type="InterPro" id="IPR042099">
    <property type="entry name" value="ANL_N_sf"/>
</dbReference>
<keyword evidence="1" id="KW-0812">Transmembrane</keyword>
<sequence length="588" mass="66503">MAIRLPSNIGLWCHLSGFMVALVYVVLTLVAFHLQEELIMANGEMTWNHKLQELSRTMPQVEALVTYDEAMVRSSLNMEELYTLSARFAYLLKQEGVLPGDYVVTTAPMSLEATIILFGTLFAGAVPASLEITFRDGEALLQCMTKLKSRHMIVQDEPWSEVLKFCKSKFEISFYPGSIWADVTAPRLPCLERMMLIKRSGGRNQSFIELLRTSNDEYVYEGITPESVGWFCFTTGTETDYIRMTEFSHKTAITIGHLMHQCKVTVCRNRLYENPWFWVSSIPGDILHGKTRVMPDKWRIINDYPLMLVKLIQTEGVEMADLQPLNVKPMLELLDNYSEGKPLLKHLECGGMPVTRSHMEALRPLARRFSIIYGSHELGIISMNVLKAEEIQDFPDYDNGTLAPGVQMRLVDSNGQDVEPGQKGRILVKSPCMFRGYPNEPDRTAARFNKDNWFMSYDQARIEQSNGHVFSGGRIDVIILHGQYMLFPCWLDAVVAPHPAIKKVISVPFSDVVLFHAIGICIIKHPGASLSKEEVIQLVLSHVVPGKEFLIRPKAVLFFDKFPTKPDGTVDKPRLSDIVAEHVNNGMV</sequence>
<evidence type="ECO:0000256" key="1">
    <source>
        <dbReference type="SAM" id="Phobius"/>
    </source>
</evidence>
<gene>
    <name evidence="3" type="ORF">RRG08_011328</name>
</gene>
<dbReference type="InterPro" id="IPR000873">
    <property type="entry name" value="AMP-dep_synth/lig_dom"/>
</dbReference>
<evidence type="ECO:0000313" key="3">
    <source>
        <dbReference type="EMBL" id="KAK3740866.1"/>
    </source>
</evidence>
<dbReference type="SUPFAM" id="SSF56801">
    <property type="entry name" value="Acetyl-CoA synthetase-like"/>
    <property type="match status" value="1"/>
</dbReference>
<dbReference type="AlphaFoldDB" id="A0AAE0YDI0"/>
<dbReference type="InterPro" id="IPR045851">
    <property type="entry name" value="AMP-bd_C_sf"/>
</dbReference>
<reference evidence="3" key="1">
    <citation type="journal article" date="2023" name="G3 (Bethesda)">
        <title>A reference genome for the long-term kleptoplast-retaining sea slug Elysia crispata morphotype clarki.</title>
        <authorList>
            <person name="Eastman K.E."/>
            <person name="Pendleton A.L."/>
            <person name="Shaikh M.A."/>
            <person name="Suttiyut T."/>
            <person name="Ogas R."/>
            <person name="Tomko P."/>
            <person name="Gavelis G."/>
            <person name="Widhalm J.R."/>
            <person name="Wisecaver J.H."/>
        </authorList>
    </citation>
    <scope>NUCLEOTIDE SEQUENCE</scope>
    <source>
        <strain evidence="3">ECLA1</strain>
    </source>
</reference>
<keyword evidence="1" id="KW-0472">Membrane</keyword>
<dbReference type="PANTHER" id="PTHR43201">
    <property type="entry name" value="ACYL-COA SYNTHETASE"/>
    <property type="match status" value="1"/>
</dbReference>
<feature type="transmembrane region" description="Helical" evidence="1">
    <location>
        <begin position="12"/>
        <end position="34"/>
    </location>
</feature>
<evidence type="ECO:0000259" key="2">
    <source>
        <dbReference type="Pfam" id="PF00501"/>
    </source>
</evidence>
<dbReference type="Proteomes" id="UP001283361">
    <property type="component" value="Unassembled WGS sequence"/>
</dbReference>
<protein>
    <recommendedName>
        <fullName evidence="2">AMP-dependent synthetase/ligase domain-containing protein</fullName>
    </recommendedName>
</protein>
<dbReference type="EMBL" id="JAWDGP010006457">
    <property type="protein sequence ID" value="KAK3740866.1"/>
    <property type="molecule type" value="Genomic_DNA"/>
</dbReference>
<dbReference type="PANTHER" id="PTHR43201:SF32">
    <property type="entry name" value="2-SUCCINYLBENZOATE--COA LIGASE, CHLOROPLASTIC_PEROXISOMAL"/>
    <property type="match status" value="1"/>
</dbReference>